<dbReference type="InterPro" id="IPR036188">
    <property type="entry name" value="FAD/NAD-bd_sf"/>
</dbReference>
<proteinExistence type="inferred from homology"/>
<dbReference type="STRING" id="694573.A0A194V0G2"/>
<dbReference type="InterPro" id="IPR012132">
    <property type="entry name" value="GMC_OxRdtase"/>
</dbReference>
<dbReference type="SUPFAM" id="SSF54373">
    <property type="entry name" value="FAD-linked reductases, C-terminal domain"/>
    <property type="match status" value="1"/>
</dbReference>
<dbReference type="PANTHER" id="PTHR11552">
    <property type="entry name" value="GLUCOSE-METHANOL-CHOLINE GMC OXIDOREDUCTASE"/>
    <property type="match status" value="1"/>
</dbReference>
<evidence type="ECO:0000259" key="2">
    <source>
        <dbReference type="Pfam" id="PF05199"/>
    </source>
</evidence>
<evidence type="ECO:0000256" key="1">
    <source>
        <dbReference type="ARBA" id="ARBA00010790"/>
    </source>
</evidence>
<dbReference type="Proteomes" id="UP000078576">
    <property type="component" value="Unassembled WGS sequence"/>
</dbReference>
<dbReference type="Gene3D" id="3.50.50.60">
    <property type="entry name" value="FAD/NAD(P)-binding domain"/>
    <property type="match status" value="1"/>
</dbReference>
<dbReference type="PANTHER" id="PTHR11552:SF210">
    <property type="entry name" value="GLUCOSE-METHANOL-CHOLINE OXIDOREDUCTASE N-TERMINAL DOMAIN-CONTAINING PROTEIN-RELATED"/>
    <property type="match status" value="1"/>
</dbReference>
<accession>A0A194V0G2</accession>
<dbReference type="Pfam" id="PF05199">
    <property type="entry name" value="GMC_oxred_C"/>
    <property type="match status" value="1"/>
</dbReference>
<evidence type="ECO:0000313" key="4">
    <source>
        <dbReference type="Proteomes" id="UP000078576"/>
    </source>
</evidence>
<dbReference type="OrthoDB" id="269227at2759"/>
<sequence>MDELSRQEPEAISTAMQEYMATKKGPFALGGNYAGSLLPVPDFVDGPDAEATLKAVLDGLDKVATTGDFAPYHAEFVHSLLGKRTEGTGNLFTYAACGMQKDFIPEGAGADIVHKASSSGNFFTICAALLFRFLGAAHITSSNPAEKPTIDPRYLSHPLDLEVIARFIRYIGTIVRADPLAKLLLPGGRRSHGAPTDLTDLEQAKAYAKQATLSYWHLTSTCAMLPRERGGVVDPSLLVYGVEGLRIVDASVFPVATRGNSQTTVYAVAERAADLIKGSA</sequence>
<name>A0A194V0G2_CYTMA</name>
<reference evidence="4" key="1">
    <citation type="submission" date="2014-12" db="EMBL/GenBank/DDBJ databases">
        <title>Genome Sequence of Valsa Canker Pathogens Uncovers a Specific Adaption of Colonization on Woody Bark.</title>
        <authorList>
            <person name="Yin Z."/>
            <person name="Liu H."/>
            <person name="Gao X."/>
            <person name="Li Z."/>
            <person name="Song N."/>
            <person name="Ke X."/>
            <person name="Dai Q."/>
            <person name="Wu Y."/>
            <person name="Sun Y."/>
            <person name="Xu J.-R."/>
            <person name="Kang Z.K."/>
            <person name="Wang L."/>
            <person name="Huang L."/>
        </authorList>
    </citation>
    <scope>NUCLEOTIDE SEQUENCE [LARGE SCALE GENOMIC DNA]</scope>
    <source>
        <strain evidence="4">SXYL134</strain>
    </source>
</reference>
<dbReference type="GO" id="GO:0016614">
    <property type="term" value="F:oxidoreductase activity, acting on CH-OH group of donors"/>
    <property type="evidence" value="ECO:0007669"/>
    <property type="project" value="InterPro"/>
</dbReference>
<feature type="domain" description="Glucose-methanol-choline oxidoreductase C-terminal" evidence="2">
    <location>
        <begin position="138"/>
        <end position="269"/>
    </location>
</feature>
<keyword evidence="4" id="KW-1185">Reference proteome</keyword>
<organism evidence="3 4">
    <name type="scientific">Cytospora mali</name>
    <name type="common">Apple Valsa canker fungus</name>
    <name type="synonym">Valsa mali</name>
    <dbReference type="NCBI Taxonomy" id="578113"/>
    <lineage>
        <taxon>Eukaryota</taxon>
        <taxon>Fungi</taxon>
        <taxon>Dikarya</taxon>
        <taxon>Ascomycota</taxon>
        <taxon>Pezizomycotina</taxon>
        <taxon>Sordariomycetes</taxon>
        <taxon>Sordariomycetidae</taxon>
        <taxon>Diaporthales</taxon>
        <taxon>Cytosporaceae</taxon>
        <taxon>Cytospora</taxon>
    </lineage>
</organism>
<dbReference type="EMBL" id="KN714699">
    <property type="protein sequence ID" value="KUI57410.1"/>
    <property type="molecule type" value="Genomic_DNA"/>
</dbReference>
<evidence type="ECO:0000313" key="3">
    <source>
        <dbReference type="EMBL" id="KUI57410.1"/>
    </source>
</evidence>
<gene>
    <name evidence="3" type="ORF">VP1G_04739</name>
</gene>
<comment type="similarity">
    <text evidence="1">Belongs to the GMC oxidoreductase family.</text>
</comment>
<protein>
    <submittedName>
        <fullName evidence="3">Versicolorin B synthase</fullName>
    </submittedName>
</protein>
<dbReference type="GO" id="GO:0050660">
    <property type="term" value="F:flavin adenine dinucleotide binding"/>
    <property type="evidence" value="ECO:0007669"/>
    <property type="project" value="InterPro"/>
</dbReference>
<dbReference type="AlphaFoldDB" id="A0A194V0G2"/>
<dbReference type="InterPro" id="IPR007867">
    <property type="entry name" value="GMC_OxRtase_C"/>
</dbReference>
<dbReference type="SUPFAM" id="SSF51905">
    <property type="entry name" value="FAD/NAD(P)-binding domain"/>
    <property type="match status" value="1"/>
</dbReference>
<dbReference type="Gene3D" id="3.30.560.10">
    <property type="entry name" value="Glucose Oxidase, domain 3"/>
    <property type="match status" value="1"/>
</dbReference>